<comment type="caution">
    <text evidence="2">The sequence shown here is derived from an EMBL/GenBank/DDBJ whole genome shotgun (WGS) entry which is preliminary data.</text>
</comment>
<keyword evidence="1" id="KW-0472">Membrane</keyword>
<evidence type="ECO:0000256" key="1">
    <source>
        <dbReference type="SAM" id="Phobius"/>
    </source>
</evidence>
<proteinExistence type="predicted"/>
<evidence type="ECO:0000313" key="3">
    <source>
        <dbReference type="Proteomes" id="UP001642360"/>
    </source>
</evidence>
<keyword evidence="1" id="KW-1133">Transmembrane helix</keyword>
<protein>
    <submittedName>
        <fullName evidence="2">Uncharacterized protein</fullName>
    </submittedName>
</protein>
<name>A0ABC8TDM1_9AQUA</name>
<accession>A0ABC8TDM1</accession>
<keyword evidence="3" id="KW-1185">Reference proteome</keyword>
<gene>
    <name evidence="2" type="ORF">ILEXP_LOCUS36803</name>
</gene>
<feature type="non-terminal residue" evidence="2">
    <location>
        <position position="156"/>
    </location>
</feature>
<reference evidence="2 3" key="1">
    <citation type="submission" date="2024-02" db="EMBL/GenBank/DDBJ databases">
        <authorList>
            <person name="Vignale AGUSTIN F."/>
            <person name="Sosa J E."/>
            <person name="Modenutti C."/>
        </authorList>
    </citation>
    <scope>NUCLEOTIDE SEQUENCE [LARGE SCALE GENOMIC DNA]</scope>
</reference>
<feature type="transmembrane region" description="Helical" evidence="1">
    <location>
        <begin position="98"/>
        <end position="119"/>
    </location>
</feature>
<sequence>MTFSTELARKPHVAVNIGNWNCPNLISLPDGMQSLKTLYITGCPHLERRCEKEKGEDWPKIAHVREIRINGWKYSSLKGWTCSREVARASWWQHIDAYVNLVGFYLAGLTGPIVMGFILHLDGILGGSTVKSSPLIARFIDCQKKQKLCLPAKNAM</sequence>
<keyword evidence="1" id="KW-0812">Transmembrane</keyword>
<dbReference type="AlphaFoldDB" id="A0ABC8TDM1"/>
<dbReference type="EMBL" id="CAUOFW020004853">
    <property type="protein sequence ID" value="CAK9167527.1"/>
    <property type="molecule type" value="Genomic_DNA"/>
</dbReference>
<dbReference type="Proteomes" id="UP001642360">
    <property type="component" value="Unassembled WGS sequence"/>
</dbReference>
<organism evidence="2 3">
    <name type="scientific">Ilex paraguariensis</name>
    <name type="common">yerba mate</name>
    <dbReference type="NCBI Taxonomy" id="185542"/>
    <lineage>
        <taxon>Eukaryota</taxon>
        <taxon>Viridiplantae</taxon>
        <taxon>Streptophyta</taxon>
        <taxon>Embryophyta</taxon>
        <taxon>Tracheophyta</taxon>
        <taxon>Spermatophyta</taxon>
        <taxon>Magnoliopsida</taxon>
        <taxon>eudicotyledons</taxon>
        <taxon>Gunneridae</taxon>
        <taxon>Pentapetalae</taxon>
        <taxon>asterids</taxon>
        <taxon>campanulids</taxon>
        <taxon>Aquifoliales</taxon>
        <taxon>Aquifoliaceae</taxon>
        <taxon>Ilex</taxon>
    </lineage>
</organism>
<evidence type="ECO:0000313" key="2">
    <source>
        <dbReference type="EMBL" id="CAK9167527.1"/>
    </source>
</evidence>